<reference evidence="2" key="1">
    <citation type="journal article" date="2024" name="Proc. Natl. Acad. Sci. U.S.A.">
        <title>Extraordinary preservation of gene collinearity over three hundred million years revealed in homosporous lycophytes.</title>
        <authorList>
            <person name="Li C."/>
            <person name="Wickell D."/>
            <person name="Kuo L.Y."/>
            <person name="Chen X."/>
            <person name="Nie B."/>
            <person name="Liao X."/>
            <person name="Peng D."/>
            <person name="Ji J."/>
            <person name="Jenkins J."/>
            <person name="Williams M."/>
            <person name="Shu S."/>
            <person name="Plott C."/>
            <person name="Barry K."/>
            <person name="Rajasekar S."/>
            <person name="Grimwood J."/>
            <person name="Han X."/>
            <person name="Sun S."/>
            <person name="Hou Z."/>
            <person name="He W."/>
            <person name="Dai G."/>
            <person name="Sun C."/>
            <person name="Schmutz J."/>
            <person name="Leebens-Mack J.H."/>
            <person name="Li F.W."/>
            <person name="Wang L."/>
        </authorList>
    </citation>
    <scope>NUCLEOTIDE SEQUENCE [LARGE SCALE GENOMIC DNA]</scope>
    <source>
        <strain evidence="2">cv. PW_Plant_1</strain>
    </source>
</reference>
<dbReference type="EMBL" id="CM055092">
    <property type="protein sequence ID" value="KAJ7569921.1"/>
    <property type="molecule type" value="Genomic_DNA"/>
</dbReference>
<evidence type="ECO:0000313" key="2">
    <source>
        <dbReference type="Proteomes" id="UP001162992"/>
    </source>
</evidence>
<accession>A0ACC2ETV3</accession>
<organism evidence="1 2">
    <name type="scientific">Diphasiastrum complanatum</name>
    <name type="common">Issler's clubmoss</name>
    <name type="synonym">Lycopodium complanatum</name>
    <dbReference type="NCBI Taxonomy" id="34168"/>
    <lineage>
        <taxon>Eukaryota</taxon>
        <taxon>Viridiplantae</taxon>
        <taxon>Streptophyta</taxon>
        <taxon>Embryophyta</taxon>
        <taxon>Tracheophyta</taxon>
        <taxon>Lycopodiopsida</taxon>
        <taxon>Lycopodiales</taxon>
        <taxon>Lycopodiaceae</taxon>
        <taxon>Lycopodioideae</taxon>
        <taxon>Diphasiastrum</taxon>
    </lineage>
</organism>
<proteinExistence type="predicted"/>
<protein>
    <submittedName>
        <fullName evidence="1">Uncharacterized protein</fullName>
    </submittedName>
</protein>
<comment type="caution">
    <text evidence="1">The sequence shown here is derived from an EMBL/GenBank/DDBJ whole genome shotgun (WGS) entry which is preliminary data.</text>
</comment>
<evidence type="ECO:0000313" key="1">
    <source>
        <dbReference type="EMBL" id="KAJ7569921.1"/>
    </source>
</evidence>
<name>A0ACC2ETV3_DIPCM</name>
<dbReference type="Proteomes" id="UP001162992">
    <property type="component" value="Chromosome 1"/>
</dbReference>
<keyword evidence="2" id="KW-1185">Reference proteome</keyword>
<gene>
    <name evidence="1" type="ORF">O6H91_01G100500</name>
</gene>
<sequence length="332" mass="36714">MSYYTRSLAERVTIHHERLRGQKGGDKRKPTAPLLFRFKDIEAATGGLVAETLVRRDGLGCLYTANLEEGKPVIVKRGILGRRFWEGQLLLDNELQVLSRLRSNRFVNLIGLSADSNEKLLVVEFSANGSLFDVIHGGSVPLSWPLRVHLALQTAQGIRALHLASPPIIHRDIKSANVWIDAKWNAKLGGFGFALQVPARGPIPRCPKESVSFLDPDYQTAGHLCTKNDVYCFGALLLEIITGRKVTDVHHNRASVVDWALPLIRKGRILGICDPRIRPSVQNGKAVKDMAEIAALCLRVCSPRPPSMADIADQLKVISTKLPLPPWAQNQN</sequence>